<dbReference type="GO" id="GO:0032299">
    <property type="term" value="C:ribonuclease H2 complex"/>
    <property type="evidence" value="ECO:0007669"/>
    <property type="project" value="InterPro"/>
</dbReference>
<keyword evidence="2" id="KW-1185">Reference proteome</keyword>
<dbReference type="InParanoid" id="A0A1E5RHM4"/>
<dbReference type="Gene3D" id="2.40.128.680">
    <property type="match status" value="1"/>
</dbReference>
<dbReference type="OrthoDB" id="4067302at2759"/>
<proteinExistence type="predicted"/>
<dbReference type="GO" id="GO:0006401">
    <property type="term" value="P:RNA catabolic process"/>
    <property type="evidence" value="ECO:0007669"/>
    <property type="project" value="InterPro"/>
</dbReference>
<gene>
    <name evidence="1" type="ORF">AWRI3579_g1538</name>
</gene>
<sequence>MTNLNDTQKKEITFNSARQLPVYDAHLVPCIINYDGNTSELPKNFDSETEASKNIATESLDKREVKYLRGRKLVGQEVNLATPENSNFQTYIFDTDTNQICSKVSALYNYEREGNEKRLIAESARFHELLATMETIMDN</sequence>
<dbReference type="Proteomes" id="UP000095728">
    <property type="component" value="Unassembled WGS sequence"/>
</dbReference>
<accession>A0A1E5RHM4</accession>
<dbReference type="Pfam" id="PF08615">
    <property type="entry name" value="RNase_H2_suC"/>
    <property type="match status" value="1"/>
</dbReference>
<name>A0A1E5RHM4_9ASCO</name>
<organism evidence="1 2">
    <name type="scientific">Hanseniaspora osmophila</name>
    <dbReference type="NCBI Taxonomy" id="56408"/>
    <lineage>
        <taxon>Eukaryota</taxon>
        <taxon>Fungi</taxon>
        <taxon>Dikarya</taxon>
        <taxon>Ascomycota</taxon>
        <taxon>Saccharomycotina</taxon>
        <taxon>Saccharomycetes</taxon>
        <taxon>Saccharomycodales</taxon>
        <taxon>Saccharomycodaceae</taxon>
        <taxon>Hanseniaspora</taxon>
    </lineage>
</organism>
<reference evidence="2" key="1">
    <citation type="journal article" date="2016" name="Genome Announc.">
        <title>Genome sequences of three species of Hanseniaspora isolated from spontaneous wine fermentations.</title>
        <authorList>
            <person name="Sternes P.R."/>
            <person name="Lee D."/>
            <person name="Kutyna D.R."/>
            <person name="Borneman A.R."/>
        </authorList>
    </citation>
    <scope>NUCLEOTIDE SEQUENCE [LARGE SCALE GENOMIC DNA]</scope>
    <source>
        <strain evidence="2">AWRI3579</strain>
    </source>
</reference>
<dbReference type="CDD" id="cd09271">
    <property type="entry name" value="RNase_H2-C"/>
    <property type="match status" value="1"/>
</dbReference>
<dbReference type="EMBL" id="LPNM01000006">
    <property type="protein sequence ID" value="OEJ86387.1"/>
    <property type="molecule type" value="Genomic_DNA"/>
</dbReference>
<dbReference type="InterPro" id="IPR013924">
    <property type="entry name" value="RNase_H2_suC"/>
</dbReference>
<dbReference type="AlphaFoldDB" id="A0A1E5RHM4"/>
<evidence type="ECO:0000313" key="1">
    <source>
        <dbReference type="EMBL" id="OEJ86387.1"/>
    </source>
</evidence>
<evidence type="ECO:0000313" key="2">
    <source>
        <dbReference type="Proteomes" id="UP000095728"/>
    </source>
</evidence>
<comment type="caution">
    <text evidence="1">The sequence shown here is derived from an EMBL/GenBank/DDBJ whole genome shotgun (WGS) entry which is preliminary data.</text>
</comment>
<protein>
    <submittedName>
        <fullName evidence="1">Uncharacterized protein</fullName>
    </submittedName>
</protein>